<evidence type="ECO:0008006" key="4">
    <source>
        <dbReference type="Google" id="ProtNLM"/>
    </source>
</evidence>
<dbReference type="Proteomes" id="UP000217289">
    <property type="component" value="Chromosome"/>
</dbReference>
<protein>
    <recommendedName>
        <fullName evidence="4">Lipoprotein</fullName>
    </recommendedName>
</protein>
<reference evidence="2 3" key="1">
    <citation type="submission" date="2017-06" db="EMBL/GenBank/DDBJ databases">
        <authorList>
            <person name="Kim H.J."/>
            <person name="Triplett B.A."/>
        </authorList>
    </citation>
    <scope>NUCLEOTIDE SEQUENCE [LARGE SCALE GENOMIC DNA]</scope>
    <source>
        <strain evidence="2 3">DSM 14713</strain>
    </source>
</reference>
<gene>
    <name evidence="2" type="ORF">MEBOL_007784</name>
</gene>
<dbReference type="AlphaFoldDB" id="A0A250ISP9"/>
<evidence type="ECO:0000313" key="3">
    <source>
        <dbReference type="Proteomes" id="UP000217289"/>
    </source>
</evidence>
<dbReference type="PROSITE" id="PS51257">
    <property type="entry name" value="PROKAR_LIPOPROTEIN"/>
    <property type="match status" value="1"/>
</dbReference>
<evidence type="ECO:0000256" key="1">
    <source>
        <dbReference type="SAM" id="SignalP"/>
    </source>
</evidence>
<accession>A0A250ISP9</accession>
<keyword evidence="1" id="KW-0732">Signal</keyword>
<feature type="chain" id="PRO_5012490507" description="Lipoprotein" evidence="1">
    <location>
        <begin position="19"/>
        <end position="137"/>
    </location>
</feature>
<feature type="signal peptide" evidence="1">
    <location>
        <begin position="1"/>
        <end position="18"/>
    </location>
</feature>
<sequence length="137" mass="14515">MKWFSLIPLASAVLGCGAFEPAPTVVPHASVTFDVTVPSDTPASATINVVGSAAALGEDKAPGFHLRRGVDGHYTGLVRLAVGAEVSYELRREEGWTPELSLQGEPMPRRTFSVDGDMTVSVTVARWGTPSETPPPR</sequence>
<dbReference type="KEGG" id="mbd:MEBOL_007784"/>
<organism evidence="2 3">
    <name type="scientific">Melittangium boletus DSM 14713</name>
    <dbReference type="NCBI Taxonomy" id="1294270"/>
    <lineage>
        <taxon>Bacteria</taxon>
        <taxon>Pseudomonadati</taxon>
        <taxon>Myxococcota</taxon>
        <taxon>Myxococcia</taxon>
        <taxon>Myxococcales</taxon>
        <taxon>Cystobacterineae</taxon>
        <taxon>Archangiaceae</taxon>
        <taxon>Melittangium</taxon>
    </lineage>
</organism>
<dbReference type="RefSeq" id="WP_218920858.1">
    <property type="nucleotide sequence ID" value="NZ_CP022163.1"/>
</dbReference>
<name>A0A250ISP9_9BACT</name>
<evidence type="ECO:0000313" key="2">
    <source>
        <dbReference type="EMBL" id="ATB34283.1"/>
    </source>
</evidence>
<keyword evidence="3" id="KW-1185">Reference proteome</keyword>
<dbReference type="EMBL" id="CP022163">
    <property type="protein sequence ID" value="ATB34283.1"/>
    <property type="molecule type" value="Genomic_DNA"/>
</dbReference>
<proteinExistence type="predicted"/>